<evidence type="ECO:0000313" key="1">
    <source>
        <dbReference type="EMBL" id="CAH7677269.1"/>
    </source>
</evidence>
<reference evidence="1" key="1">
    <citation type="submission" date="2022-06" db="EMBL/GenBank/DDBJ databases">
        <authorList>
            <consortium name="SYNGENTA / RWTH Aachen University"/>
        </authorList>
    </citation>
    <scope>NUCLEOTIDE SEQUENCE</scope>
</reference>
<protein>
    <submittedName>
        <fullName evidence="1">Uncharacterized protein</fullName>
    </submittedName>
</protein>
<keyword evidence="2" id="KW-1185">Reference proteome</keyword>
<dbReference type="AlphaFoldDB" id="A0AAV0B464"/>
<dbReference type="EMBL" id="CALTRL010002976">
    <property type="protein sequence ID" value="CAH7677269.1"/>
    <property type="molecule type" value="Genomic_DNA"/>
</dbReference>
<organism evidence="1 2">
    <name type="scientific">Phakopsora pachyrhizi</name>
    <name type="common">Asian soybean rust disease fungus</name>
    <dbReference type="NCBI Taxonomy" id="170000"/>
    <lineage>
        <taxon>Eukaryota</taxon>
        <taxon>Fungi</taxon>
        <taxon>Dikarya</taxon>
        <taxon>Basidiomycota</taxon>
        <taxon>Pucciniomycotina</taxon>
        <taxon>Pucciniomycetes</taxon>
        <taxon>Pucciniales</taxon>
        <taxon>Phakopsoraceae</taxon>
        <taxon>Phakopsora</taxon>
    </lineage>
</organism>
<proteinExistence type="predicted"/>
<evidence type="ECO:0000313" key="2">
    <source>
        <dbReference type="Proteomes" id="UP001153365"/>
    </source>
</evidence>
<comment type="caution">
    <text evidence="1">The sequence shown here is derived from an EMBL/GenBank/DDBJ whole genome shotgun (WGS) entry which is preliminary data.</text>
</comment>
<gene>
    <name evidence="1" type="ORF">PPACK8108_LOCUS12400</name>
</gene>
<sequence length="128" mass="14677">MSLAVKHSSRIISPILSIKRDSLNFSSKSWLKNLKLRSVISKEDDNEEEEDLEEDVDDNVEEVYEKEFDGPGKFPFLFLEYKLLDGNQMATFYNDSDPTIGFDFSPSEKLTSDLTIRSIQAKPTPVHQ</sequence>
<name>A0AAV0B464_PHAPC</name>
<dbReference type="Proteomes" id="UP001153365">
    <property type="component" value="Unassembled WGS sequence"/>
</dbReference>
<accession>A0AAV0B464</accession>